<reference evidence="1" key="2">
    <citation type="submission" date="2025-03" db="EMBL/GenBank/DDBJ databases">
        <authorList>
            <consortium name="ELIXIR-Norway"/>
            <consortium name="Elixir Norway"/>
        </authorList>
    </citation>
    <scope>NUCLEOTIDE SEQUENCE</scope>
</reference>
<evidence type="ECO:0000313" key="2">
    <source>
        <dbReference type="Proteomes" id="UP001162501"/>
    </source>
</evidence>
<feature type="non-terminal residue" evidence="1">
    <location>
        <position position="71"/>
    </location>
</feature>
<proteinExistence type="predicted"/>
<evidence type="ECO:0000313" key="1">
    <source>
        <dbReference type="EMBL" id="CAN0162974.1"/>
    </source>
</evidence>
<protein>
    <submittedName>
        <fullName evidence="1">Uncharacterized protein</fullName>
    </submittedName>
</protein>
<dbReference type="Proteomes" id="UP001162501">
    <property type="component" value="Chromosome 22"/>
</dbReference>
<accession>A0AC59Z1U2</accession>
<feature type="non-terminal residue" evidence="1">
    <location>
        <position position="1"/>
    </location>
</feature>
<name>A0AC59Z1U2_RANTA</name>
<organism evidence="1 2">
    <name type="scientific">Rangifer tarandus platyrhynchus</name>
    <name type="common">Svalbard reindeer</name>
    <dbReference type="NCBI Taxonomy" id="3082113"/>
    <lineage>
        <taxon>Eukaryota</taxon>
        <taxon>Metazoa</taxon>
        <taxon>Chordata</taxon>
        <taxon>Craniata</taxon>
        <taxon>Vertebrata</taxon>
        <taxon>Euteleostomi</taxon>
        <taxon>Mammalia</taxon>
        <taxon>Eutheria</taxon>
        <taxon>Laurasiatheria</taxon>
        <taxon>Artiodactyla</taxon>
        <taxon>Ruminantia</taxon>
        <taxon>Pecora</taxon>
        <taxon>Cervidae</taxon>
        <taxon>Odocoileinae</taxon>
        <taxon>Rangifer</taxon>
    </lineage>
</organism>
<gene>
    <name evidence="1" type="ORF">MRATA1EN22A_LOCUS12988</name>
</gene>
<sequence length="71" mass="7639">GAGPVRSARTAPARSPQGRGEQGAQAADRARTLRTACSHVRTGAAGLRACRQILYSRVSREAQDPYIRTFK</sequence>
<dbReference type="EMBL" id="OX596106">
    <property type="protein sequence ID" value="CAN0162974.1"/>
    <property type="molecule type" value="Genomic_DNA"/>
</dbReference>
<reference evidence="1" key="1">
    <citation type="submission" date="2023-05" db="EMBL/GenBank/DDBJ databases">
        <authorList>
            <consortium name="ELIXIR-Norway"/>
        </authorList>
    </citation>
    <scope>NUCLEOTIDE SEQUENCE</scope>
</reference>